<evidence type="ECO:0000256" key="3">
    <source>
        <dbReference type="ARBA" id="ARBA00022448"/>
    </source>
</evidence>
<dbReference type="PANTHER" id="PTHR30532:SF24">
    <property type="entry name" value="FERRIC ENTEROBACTIN-BINDING PERIPLASMIC PROTEIN FEPB"/>
    <property type="match status" value="1"/>
</dbReference>
<proteinExistence type="inferred from homology"/>
<organism evidence="6 7">
    <name type="scientific">Nocardioides marinisabuli</name>
    <dbReference type="NCBI Taxonomy" id="419476"/>
    <lineage>
        <taxon>Bacteria</taxon>
        <taxon>Bacillati</taxon>
        <taxon>Actinomycetota</taxon>
        <taxon>Actinomycetes</taxon>
        <taxon>Propionibacteriales</taxon>
        <taxon>Nocardioidaceae</taxon>
        <taxon>Nocardioides</taxon>
    </lineage>
</organism>
<evidence type="ECO:0000256" key="1">
    <source>
        <dbReference type="ARBA" id="ARBA00004196"/>
    </source>
</evidence>
<name>A0A7Y9F2E0_9ACTN</name>
<dbReference type="SUPFAM" id="SSF53807">
    <property type="entry name" value="Helical backbone' metal receptor"/>
    <property type="match status" value="1"/>
</dbReference>
<evidence type="ECO:0000256" key="4">
    <source>
        <dbReference type="ARBA" id="ARBA00022729"/>
    </source>
</evidence>
<keyword evidence="4" id="KW-0732">Signal</keyword>
<comment type="caution">
    <text evidence="6">The sequence shown here is derived from an EMBL/GenBank/DDBJ whole genome shotgun (WGS) entry which is preliminary data.</text>
</comment>
<dbReference type="EMBL" id="JACCBE010000001">
    <property type="protein sequence ID" value="NYD58264.1"/>
    <property type="molecule type" value="Genomic_DNA"/>
</dbReference>
<evidence type="ECO:0000313" key="7">
    <source>
        <dbReference type="Proteomes" id="UP000516957"/>
    </source>
</evidence>
<dbReference type="InterPro" id="IPR002491">
    <property type="entry name" value="ABC_transptr_periplasmic_BD"/>
</dbReference>
<dbReference type="GO" id="GO:0030288">
    <property type="term" value="C:outer membrane-bounded periplasmic space"/>
    <property type="evidence" value="ECO:0007669"/>
    <property type="project" value="TreeGrafter"/>
</dbReference>
<protein>
    <submittedName>
        <fullName evidence="6">Iron complex transport system substrate-binding protein</fullName>
    </submittedName>
</protein>
<dbReference type="Pfam" id="PF01497">
    <property type="entry name" value="Peripla_BP_2"/>
    <property type="match status" value="1"/>
</dbReference>
<feature type="domain" description="Fe/B12 periplasmic-binding" evidence="5">
    <location>
        <begin position="52"/>
        <end position="326"/>
    </location>
</feature>
<keyword evidence="3" id="KW-0813">Transport</keyword>
<dbReference type="InterPro" id="IPR051313">
    <property type="entry name" value="Bact_iron-sidero_bind"/>
</dbReference>
<evidence type="ECO:0000259" key="5">
    <source>
        <dbReference type="PROSITE" id="PS50983"/>
    </source>
</evidence>
<sequence length="329" mass="34834">MAGLLVLPLAACGSDDAAEETRSDDAAGAEDFEPVTVEHAFGATEVTERPERVVTWGWGTPDAVLALGVVPVAMEKLSYGASEEGFMPWQEEAFEELDAGQPTALTPGEAPPFEEIAAAAPDVILASYSGITEADYDKLTQIAPTVAYPDEPWSTPWRDVITTVGEVLGQDEEAEQVLADIDADVAAAAEAHPEFEGTSIAAVAIDPGAFYVYSAADPRVQFLEDLGFTVAPSVDELDTGESTFYYTLSTENVDRLESDVLLSYAATQERADEIAEDPTYQTMEQFQEGHVATVAGEAVVSSVSPPTALSLTYSLDTFVDALAGAVSTD</sequence>
<comment type="similarity">
    <text evidence="2">Belongs to the bacterial solute-binding protein 8 family.</text>
</comment>
<evidence type="ECO:0000313" key="6">
    <source>
        <dbReference type="EMBL" id="NYD58264.1"/>
    </source>
</evidence>
<dbReference type="PANTHER" id="PTHR30532">
    <property type="entry name" value="IRON III DICITRATE-BINDING PERIPLASMIC PROTEIN"/>
    <property type="match status" value="1"/>
</dbReference>
<accession>A0A7Y9F2E0</accession>
<dbReference type="PROSITE" id="PS50983">
    <property type="entry name" value="FE_B12_PBP"/>
    <property type="match status" value="1"/>
</dbReference>
<dbReference type="RefSeq" id="WP_219633574.1">
    <property type="nucleotide sequence ID" value="NZ_CP059163.1"/>
</dbReference>
<dbReference type="CDD" id="cd01146">
    <property type="entry name" value="FhuD"/>
    <property type="match status" value="1"/>
</dbReference>
<gene>
    <name evidence="6" type="ORF">BKA08_002502</name>
</gene>
<reference evidence="6 7" key="1">
    <citation type="submission" date="2020-07" db="EMBL/GenBank/DDBJ databases">
        <title>Sequencing the genomes of 1000 actinobacteria strains.</title>
        <authorList>
            <person name="Klenk H.-P."/>
        </authorList>
    </citation>
    <scope>NUCLEOTIDE SEQUENCE [LARGE SCALE GENOMIC DNA]</scope>
    <source>
        <strain evidence="6 7">DSM 18965</strain>
    </source>
</reference>
<evidence type="ECO:0000256" key="2">
    <source>
        <dbReference type="ARBA" id="ARBA00008814"/>
    </source>
</evidence>
<dbReference type="Gene3D" id="3.40.50.1980">
    <property type="entry name" value="Nitrogenase molybdenum iron protein domain"/>
    <property type="match status" value="2"/>
</dbReference>
<keyword evidence="7" id="KW-1185">Reference proteome</keyword>
<comment type="subcellular location">
    <subcellularLocation>
        <location evidence="1">Cell envelope</location>
    </subcellularLocation>
</comment>
<dbReference type="Proteomes" id="UP000516957">
    <property type="component" value="Unassembled WGS sequence"/>
</dbReference>
<dbReference type="GO" id="GO:1901678">
    <property type="term" value="P:iron coordination entity transport"/>
    <property type="evidence" value="ECO:0007669"/>
    <property type="project" value="UniProtKB-ARBA"/>
</dbReference>
<dbReference type="AlphaFoldDB" id="A0A7Y9F2E0"/>